<dbReference type="PANTHER" id="PTHR13847">
    <property type="entry name" value="SARCOSINE DEHYDROGENASE-RELATED"/>
    <property type="match status" value="1"/>
</dbReference>
<dbReference type="Gene3D" id="3.30.9.10">
    <property type="entry name" value="D-Amino Acid Oxidase, subunit A, domain 2"/>
    <property type="match status" value="1"/>
</dbReference>
<dbReference type="EMBL" id="QJSP01000006">
    <property type="protein sequence ID" value="PYE17604.1"/>
    <property type="molecule type" value="Genomic_DNA"/>
</dbReference>
<feature type="domain" description="FAD dependent oxidoreductase" evidence="5">
    <location>
        <begin position="14"/>
        <end position="373"/>
    </location>
</feature>
<keyword evidence="4" id="KW-0560">Oxidoreductase</keyword>
<organism evidence="6 7">
    <name type="scientific">Williamsia limnetica</name>
    <dbReference type="NCBI Taxonomy" id="882452"/>
    <lineage>
        <taxon>Bacteria</taxon>
        <taxon>Bacillati</taxon>
        <taxon>Actinomycetota</taxon>
        <taxon>Actinomycetes</taxon>
        <taxon>Mycobacteriales</taxon>
        <taxon>Nocardiaceae</taxon>
        <taxon>Williamsia</taxon>
    </lineage>
</organism>
<dbReference type="GO" id="GO:0005737">
    <property type="term" value="C:cytoplasm"/>
    <property type="evidence" value="ECO:0007669"/>
    <property type="project" value="TreeGrafter"/>
</dbReference>
<evidence type="ECO:0000256" key="1">
    <source>
        <dbReference type="ARBA" id="ARBA00001974"/>
    </source>
</evidence>
<dbReference type="PANTHER" id="PTHR13847:SF286">
    <property type="entry name" value="D-AMINO ACID DEHYDROGENASE"/>
    <property type="match status" value="1"/>
</dbReference>
<reference evidence="6 7" key="1">
    <citation type="submission" date="2018-06" db="EMBL/GenBank/DDBJ databases">
        <title>Genomic Encyclopedia of Type Strains, Phase IV (KMG-IV): sequencing the most valuable type-strain genomes for metagenomic binning, comparative biology and taxonomic classification.</title>
        <authorList>
            <person name="Goeker M."/>
        </authorList>
    </citation>
    <scope>NUCLEOTIDE SEQUENCE [LARGE SCALE GENOMIC DNA]</scope>
    <source>
        <strain evidence="6 7">DSM 45521</strain>
    </source>
</reference>
<evidence type="ECO:0000313" key="7">
    <source>
        <dbReference type="Proteomes" id="UP000247591"/>
    </source>
</evidence>
<dbReference type="GO" id="GO:0016491">
    <property type="term" value="F:oxidoreductase activity"/>
    <property type="evidence" value="ECO:0007669"/>
    <property type="project" value="UniProtKB-KW"/>
</dbReference>
<evidence type="ECO:0000256" key="4">
    <source>
        <dbReference type="ARBA" id="ARBA00023002"/>
    </source>
</evidence>
<dbReference type="InterPro" id="IPR017741">
    <property type="entry name" value="FAD-dependent_OxRdtase_HpnW"/>
</dbReference>
<dbReference type="AlphaFoldDB" id="A0A318RWP0"/>
<dbReference type="Pfam" id="PF01266">
    <property type="entry name" value="DAO"/>
    <property type="match status" value="1"/>
</dbReference>
<dbReference type="InterPro" id="IPR006076">
    <property type="entry name" value="FAD-dep_OxRdtase"/>
</dbReference>
<protein>
    <submittedName>
        <fullName evidence="6">FAD dependent oxidoreductase TIGR03364</fullName>
    </submittedName>
</protein>
<evidence type="ECO:0000259" key="5">
    <source>
        <dbReference type="Pfam" id="PF01266"/>
    </source>
</evidence>
<comment type="caution">
    <text evidence="6">The sequence shown here is derived from an EMBL/GenBank/DDBJ whole genome shotgun (WGS) entry which is preliminary data.</text>
</comment>
<dbReference type="Proteomes" id="UP000247591">
    <property type="component" value="Unassembled WGS sequence"/>
</dbReference>
<keyword evidence="3" id="KW-0285">Flavoprotein</keyword>
<dbReference type="SUPFAM" id="SSF51905">
    <property type="entry name" value="FAD/NAD(P)-binding domain"/>
    <property type="match status" value="1"/>
</dbReference>
<keyword evidence="7" id="KW-1185">Reference proteome</keyword>
<evidence type="ECO:0000256" key="3">
    <source>
        <dbReference type="ARBA" id="ARBA00022630"/>
    </source>
</evidence>
<dbReference type="Gene3D" id="3.50.50.60">
    <property type="entry name" value="FAD/NAD(P)-binding domain"/>
    <property type="match status" value="1"/>
</dbReference>
<comment type="similarity">
    <text evidence="2">Belongs to the DadA oxidoreductase family.</text>
</comment>
<sequence length="380" mass="40771">MVAVQQNNPPHTADLVVVGAGIVGLAHAADAVLRGMSVVIIERDDQAVGASIRNFGHICITAQADAALQYALAGRDRWLTLGRKAGFGVEECGTTVIARSADELAVLEEFASERGAEQATLLPRQGLEDLPFDLHQILGAAHLPLDLRVDPRAAVPAITAWLATEGATFHWNTTVGEIVDEGRGSVVARTPRGDIRGRTLVHATGHDVDRLYPQVAEEWQVERCRLQMLEVAPPAGRRIDPAILTGLSMLRYNGLSAMPSATAVAQRFAADAPELLEVAMNLMLTQRPDGAIVLGDTHHHARTHLPFDEELDAQLLLREGARLFGAPLTVLRRWRGVYATSPRTDFLVAAPSADVRVVSITSGIGMTTSLGLAPTVLDSF</sequence>
<dbReference type="NCBIfam" id="TIGR03364">
    <property type="entry name" value="HpnW_proposed"/>
    <property type="match status" value="1"/>
</dbReference>
<accession>A0A318RWP0</accession>
<name>A0A318RWP0_WILLI</name>
<dbReference type="InterPro" id="IPR036188">
    <property type="entry name" value="FAD/NAD-bd_sf"/>
</dbReference>
<evidence type="ECO:0000313" key="6">
    <source>
        <dbReference type="EMBL" id="PYE17604.1"/>
    </source>
</evidence>
<gene>
    <name evidence="6" type="ORF">DFR67_106308</name>
</gene>
<evidence type="ECO:0000256" key="2">
    <source>
        <dbReference type="ARBA" id="ARBA00009410"/>
    </source>
</evidence>
<proteinExistence type="inferred from homology"/>
<comment type="cofactor">
    <cofactor evidence="1">
        <name>FAD</name>
        <dbReference type="ChEBI" id="CHEBI:57692"/>
    </cofactor>
</comment>